<comment type="caution">
    <text evidence="2">The sequence shown here is derived from an EMBL/GenBank/DDBJ whole genome shotgun (WGS) entry which is preliminary data.</text>
</comment>
<accession>A0ABQ1JGP6</accession>
<feature type="domain" description="N-terminal" evidence="1">
    <location>
        <begin position="11"/>
        <end position="78"/>
    </location>
</feature>
<dbReference type="Pfam" id="PF08401">
    <property type="entry name" value="ArdcN"/>
    <property type="match status" value="1"/>
</dbReference>
<reference evidence="3" key="1">
    <citation type="journal article" date="2019" name="Int. J. Syst. Evol. Microbiol.">
        <title>The Global Catalogue of Microorganisms (GCM) 10K type strain sequencing project: providing services to taxonomists for standard genome sequencing and annotation.</title>
        <authorList>
            <consortium name="The Broad Institute Genomics Platform"/>
            <consortium name="The Broad Institute Genome Sequencing Center for Infectious Disease"/>
            <person name="Wu L."/>
            <person name="Ma J."/>
        </authorList>
    </citation>
    <scope>NUCLEOTIDE SEQUENCE [LARGE SCALE GENOMIC DNA]</scope>
    <source>
        <strain evidence="3">CGMCC 1.12851</strain>
    </source>
</reference>
<keyword evidence="3" id="KW-1185">Reference proteome</keyword>
<evidence type="ECO:0000313" key="2">
    <source>
        <dbReference type="EMBL" id="GGB65970.1"/>
    </source>
</evidence>
<protein>
    <recommendedName>
        <fullName evidence="1">N-terminal domain-containing protein</fullName>
    </recommendedName>
</protein>
<dbReference type="InterPro" id="IPR013610">
    <property type="entry name" value="ArdC_N"/>
</dbReference>
<organism evidence="2 3">
    <name type="scientific">Blastomonas aquatica</name>
    <dbReference type="NCBI Taxonomy" id="1510276"/>
    <lineage>
        <taxon>Bacteria</taxon>
        <taxon>Pseudomonadati</taxon>
        <taxon>Pseudomonadota</taxon>
        <taxon>Alphaproteobacteria</taxon>
        <taxon>Sphingomonadales</taxon>
        <taxon>Sphingomonadaceae</taxon>
        <taxon>Blastomonas</taxon>
    </lineage>
</organism>
<proteinExistence type="predicted"/>
<dbReference type="Proteomes" id="UP000614261">
    <property type="component" value="Unassembled WGS sequence"/>
</dbReference>
<dbReference type="EMBL" id="BMGD01000003">
    <property type="protein sequence ID" value="GGB65970.1"/>
    <property type="molecule type" value="Genomic_DNA"/>
</dbReference>
<gene>
    <name evidence="2" type="ORF">GCM10010833_21420</name>
</gene>
<evidence type="ECO:0000313" key="3">
    <source>
        <dbReference type="Proteomes" id="UP000614261"/>
    </source>
</evidence>
<sequence length="122" mass="13890">MENTTTRNSPYTEVTQGIIADLEQGRLPSVQPWDTSLCGCTMPHNAATDRRYPGINVLILWAEVVMMGYGSQRWLTYRHDGHSFQATGPIPSKIPSACWCAVISRQSNWHHYIRKNRGKQPF</sequence>
<evidence type="ECO:0000259" key="1">
    <source>
        <dbReference type="Pfam" id="PF08401"/>
    </source>
</evidence>
<dbReference type="RefSeq" id="WP_229736973.1">
    <property type="nucleotide sequence ID" value="NZ_BMGD01000003.1"/>
</dbReference>
<name>A0ABQ1JGP6_9SPHN</name>